<name>A0A0F9QWV0_9ZZZZ</name>
<gene>
    <name evidence="1" type="ORF">LCGC14_0963880</name>
</gene>
<organism evidence="1">
    <name type="scientific">marine sediment metagenome</name>
    <dbReference type="NCBI Taxonomy" id="412755"/>
    <lineage>
        <taxon>unclassified sequences</taxon>
        <taxon>metagenomes</taxon>
        <taxon>ecological metagenomes</taxon>
    </lineage>
</organism>
<protein>
    <submittedName>
        <fullName evidence="1">Uncharacterized protein</fullName>
    </submittedName>
</protein>
<reference evidence="1" key="1">
    <citation type="journal article" date="2015" name="Nature">
        <title>Complex archaea that bridge the gap between prokaryotes and eukaryotes.</title>
        <authorList>
            <person name="Spang A."/>
            <person name="Saw J.H."/>
            <person name="Jorgensen S.L."/>
            <person name="Zaremba-Niedzwiedzka K."/>
            <person name="Martijn J."/>
            <person name="Lind A.E."/>
            <person name="van Eijk R."/>
            <person name="Schleper C."/>
            <person name="Guy L."/>
            <person name="Ettema T.J."/>
        </authorList>
    </citation>
    <scope>NUCLEOTIDE SEQUENCE</scope>
</reference>
<dbReference type="AlphaFoldDB" id="A0A0F9QWV0"/>
<proteinExistence type="predicted"/>
<dbReference type="EMBL" id="LAZR01003502">
    <property type="protein sequence ID" value="KKN17636.1"/>
    <property type="molecule type" value="Genomic_DNA"/>
</dbReference>
<sequence>MLGYHYTLVKNLNSILSVGLLPKPLTDEDITGLSVLYFNLPTEGTHVFLEFHTEYAFMLLAWVALGKNDHNVCLLQVEYDEKDTQQGLSDDDIIFRSTFSVGVNDTPVKLRFDLIFGTIPPENIKVVKTWNLLDYASY</sequence>
<accession>A0A0F9QWV0</accession>
<comment type="caution">
    <text evidence="1">The sequence shown here is derived from an EMBL/GenBank/DDBJ whole genome shotgun (WGS) entry which is preliminary data.</text>
</comment>
<evidence type="ECO:0000313" key="1">
    <source>
        <dbReference type="EMBL" id="KKN17636.1"/>
    </source>
</evidence>